<dbReference type="EMBL" id="UINC01115191">
    <property type="protein sequence ID" value="SVC86032.1"/>
    <property type="molecule type" value="Genomic_DNA"/>
</dbReference>
<sequence length="84" mass="9434">MSKTYTELIEEITPQEIDELYEYVVLTEKGMSKDEVADLIDSAISAATKVKNDPKKNDKHKRTASSVLSKVRAIKKSFEKNGSI</sequence>
<name>A0A382QMR6_9ZZZZ</name>
<feature type="non-terminal residue" evidence="1">
    <location>
        <position position="84"/>
    </location>
</feature>
<evidence type="ECO:0000313" key="1">
    <source>
        <dbReference type="EMBL" id="SVC86032.1"/>
    </source>
</evidence>
<gene>
    <name evidence="1" type="ORF">METZ01_LOCUS338886</name>
</gene>
<accession>A0A382QMR6</accession>
<protein>
    <submittedName>
        <fullName evidence="1">Uncharacterized protein</fullName>
    </submittedName>
</protein>
<reference evidence="1" key="1">
    <citation type="submission" date="2018-05" db="EMBL/GenBank/DDBJ databases">
        <authorList>
            <person name="Lanie J.A."/>
            <person name="Ng W.-L."/>
            <person name="Kazmierczak K.M."/>
            <person name="Andrzejewski T.M."/>
            <person name="Davidsen T.M."/>
            <person name="Wayne K.J."/>
            <person name="Tettelin H."/>
            <person name="Glass J.I."/>
            <person name="Rusch D."/>
            <person name="Podicherti R."/>
            <person name="Tsui H.-C.T."/>
            <person name="Winkler M.E."/>
        </authorList>
    </citation>
    <scope>NUCLEOTIDE SEQUENCE</scope>
</reference>
<proteinExistence type="predicted"/>
<dbReference type="AlphaFoldDB" id="A0A382QMR6"/>
<organism evidence="1">
    <name type="scientific">marine metagenome</name>
    <dbReference type="NCBI Taxonomy" id="408172"/>
    <lineage>
        <taxon>unclassified sequences</taxon>
        <taxon>metagenomes</taxon>
        <taxon>ecological metagenomes</taxon>
    </lineage>
</organism>